<sequence>MYQCYRSSQPDRRRALVRSSAALDLLVQEKIAFQAILPATGWCLTHGGHNTVLECVHSGILIIIWPIAVDQPSNAMHLTHNVDMAYELIEVRTGVGAGPLHRTGKAPVGTLDAVRDMLRDALARAFGEDGEAKRRRLLGLRERLEGAWSESGPARREVEEFLNHVRALPVATVFPIQNA</sequence>
<name>A0A060SCX5_PYCCI</name>
<dbReference type="Pfam" id="PF00201">
    <property type="entry name" value="UDPGT"/>
    <property type="match status" value="1"/>
</dbReference>
<dbReference type="SUPFAM" id="SSF53756">
    <property type="entry name" value="UDP-Glycosyltransferase/glycogen phosphorylase"/>
    <property type="match status" value="1"/>
</dbReference>
<keyword evidence="3" id="KW-1185">Reference proteome</keyword>
<protein>
    <recommendedName>
        <fullName evidence="4">Glycosyltransferase Family 1 protein</fullName>
    </recommendedName>
</protein>
<dbReference type="Gene3D" id="3.40.50.2000">
    <property type="entry name" value="Glycogen Phosphorylase B"/>
    <property type="match status" value="1"/>
</dbReference>
<dbReference type="AlphaFoldDB" id="A0A060SCX5"/>
<dbReference type="OrthoDB" id="2751550at2759"/>
<dbReference type="PANTHER" id="PTHR48045:SF31">
    <property type="entry name" value="UDP-GLYCOSYLTRANSFERASE 76B1-LIKE"/>
    <property type="match status" value="1"/>
</dbReference>
<dbReference type="EMBL" id="CCBP010000110">
    <property type="protein sequence ID" value="CDO72086.1"/>
    <property type="molecule type" value="Genomic_DNA"/>
</dbReference>
<accession>A0A060SCX5</accession>
<organism evidence="2 3">
    <name type="scientific">Pycnoporus cinnabarinus</name>
    <name type="common">Cinnabar-red polypore</name>
    <name type="synonym">Trametes cinnabarina</name>
    <dbReference type="NCBI Taxonomy" id="5643"/>
    <lineage>
        <taxon>Eukaryota</taxon>
        <taxon>Fungi</taxon>
        <taxon>Dikarya</taxon>
        <taxon>Basidiomycota</taxon>
        <taxon>Agaricomycotina</taxon>
        <taxon>Agaricomycetes</taxon>
        <taxon>Polyporales</taxon>
        <taxon>Polyporaceae</taxon>
        <taxon>Trametes</taxon>
    </lineage>
</organism>
<gene>
    <name evidence="2" type="ORF">BN946_scf184962.g29</name>
</gene>
<dbReference type="PANTHER" id="PTHR48045">
    <property type="entry name" value="UDP-GLYCOSYLTRANSFERASE 72B1"/>
    <property type="match status" value="1"/>
</dbReference>
<evidence type="ECO:0000313" key="2">
    <source>
        <dbReference type="EMBL" id="CDO72086.1"/>
    </source>
</evidence>
<evidence type="ECO:0000256" key="1">
    <source>
        <dbReference type="ARBA" id="ARBA00022679"/>
    </source>
</evidence>
<proteinExistence type="predicted"/>
<dbReference type="GO" id="GO:0008194">
    <property type="term" value="F:UDP-glycosyltransferase activity"/>
    <property type="evidence" value="ECO:0007669"/>
    <property type="project" value="InterPro"/>
</dbReference>
<dbReference type="Proteomes" id="UP000029665">
    <property type="component" value="Unassembled WGS sequence"/>
</dbReference>
<keyword evidence="1" id="KW-0808">Transferase</keyword>
<dbReference type="HOGENOM" id="CLU_1504195_0_0_1"/>
<evidence type="ECO:0008006" key="4">
    <source>
        <dbReference type="Google" id="ProtNLM"/>
    </source>
</evidence>
<dbReference type="InterPro" id="IPR002213">
    <property type="entry name" value="UDP_glucos_trans"/>
</dbReference>
<evidence type="ECO:0000313" key="3">
    <source>
        <dbReference type="Proteomes" id="UP000029665"/>
    </source>
</evidence>
<comment type="caution">
    <text evidence="2">The sequence shown here is derived from an EMBL/GenBank/DDBJ whole genome shotgun (WGS) entry which is preliminary data.</text>
</comment>
<reference evidence="2" key="1">
    <citation type="submission" date="2014-01" db="EMBL/GenBank/DDBJ databases">
        <title>The genome of the white-rot fungus Pycnoporus cinnabarinus: a basidiomycete model with a versatile arsenal for lignocellulosic biomass breakdown.</title>
        <authorList>
            <person name="Levasseur A."/>
            <person name="Lomascolo A."/>
            <person name="Ruiz-Duenas F.J."/>
            <person name="Uzan E."/>
            <person name="Piumi F."/>
            <person name="Kues U."/>
            <person name="Ram A.F.J."/>
            <person name="Murat C."/>
            <person name="Haon M."/>
            <person name="Benoit I."/>
            <person name="Arfi Y."/>
            <person name="Chevret D."/>
            <person name="Drula E."/>
            <person name="Kwon M.J."/>
            <person name="Gouret P."/>
            <person name="Lesage-Meessen L."/>
            <person name="Lombard V."/>
            <person name="Mariette J."/>
            <person name="Noirot C."/>
            <person name="Park J."/>
            <person name="Patyshakuliyeva A."/>
            <person name="Wieneger R.A.B."/>
            <person name="Wosten H.A.B."/>
            <person name="Martin F."/>
            <person name="Coutinho P.M."/>
            <person name="de Vries R."/>
            <person name="Martinez A.T."/>
            <person name="Klopp C."/>
            <person name="Pontarotti P."/>
            <person name="Henrissat B."/>
            <person name="Record E."/>
        </authorList>
    </citation>
    <scope>NUCLEOTIDE SEQUENCE [LARGE SCALE GENOMIC DNA]</scope>
    <source>
        <strain evidence="2">BRFM137</strain>
    </source>
</reference>